<name>A0AAX6MFW7_9PEZI</name>
<organism evidence="2 3">
    <name type="scientific">Daldinia eschscholtzii</name>
    <dbReference type="NCBI Taxonomy" id="292717"/>
    <lineage>
        <taxon>Eukaryota</taxon>
        <taxon>Fungi</taxon>
        <taxon>Dikarya</taxon>
        <taxon>Ascomycota</taxon>
        <taxon>Pezizomycotina</taxon>
        <taxon>Sordariomycetes</taxon>
        <taxon>Xylariomycetidae</taxon>
        <taxon>Xylariales</taxon>
        <taxon>Hypoxylaceae</taxon>
        <taxon>Daldinia</taxon>
    </lineage>
</organism>
<feature type="transmembrane region" description="Helical" evidence="1">
    <location>
        <begin position="6"/>
        <end position="27"/>
    </location>
</feature>
<dbReference type="AlphaFoldDB" id="A0AAX6MFW7"/>
<proteinExistence type="predicted"/>
<sequence>MADFTPIPQFLVGWTLALLVFVFCSFWEETLGAFILLAYFNLSVAAACCLIAVHPALFLGVTNSTLRQ</sequence>
<gene>
    <name evidence="2" type="ORF">Daesc_007877</name>
</gene>
<keyword evidence="1" id="KW-0812">Transmembrane</keyword>
<accession>A0AAX6MFW7</accession>
<keyword evidence="3" id="KW-1185">Reference proteome</keyword>
<keyword evidence="1" id="KW-0472">Membrane</keyword>
<reference evidence="2 3" key="1">
    <citation type="journal article" date="2024" name="Front Chem Biol">
        <title>Unveiling the potential of Daldinia eschscholtzii MFLUCC 19-0629 through bioactivity and bioinformatics studies for enhanced sustainable agriculture production.</title>
        <authorList>
            <person name="Brooks S."/>
            <person name="Weaver J.A."/>
            <person name="Klomchit A."/>
            <person name="Alharthi S.A."/>
            <person name="Onlamun T."/>
            <person name="Nurani R."/>
            <person name="Vong T.K."/>
            <person name="Alberti F."/>
            <person name="Greco C."/>
        </authorList>
    </citation>
    <scope>NUCLEOTIDE SEQUENCE [LARGE SCALE GENOMIC DNA]</scope>
    <source>
        <strain evidence="2">MFLUCC 19-0629</strain>
    </source>
</reference>
<feature type="transmembrane region" description="Helical" evidence="1">
    <location>
        <begin position="34"/>
        <end position="58"/>
    </location>
</feature>
<evidence type="ECO:0000313" key="2">
    <source>
        <dbReference type="EMBL" id="KAK6951343.1"/>
    </source>
</evidence>
<dbReference type="EMBL" id="JBANMG010000007">
    <property type="protein sequence ID" value="KAK6951343.1"/>
    <property type="molecule type" value="Genomic_DNA"/>
</dbReference>
<protein>
    <submittedName>
        <fullName evidence="2">Uncharacterized protein</fullName>
    </submittedName>
</protein>
<dbReference type="Proteomes" id="UP001369815">
    <property type="component" value="Unassembled WGS sequence"/>
</dbReference>
<evidence type="ECO:0000256" key="1">
    <source>
        <dbReference type="SAM" id="Phobius"/>
    </source>
</evidence>
<keyword evidence="1" id="KW-1133">Transmembrane helix</keyword>
<comment type="caution">
    <text evidence="2">The sequence shown here is derived from an EMBL/GenBank/DDBJ whole genome shotgun (WGS) entry which is preliminary data.</text>
</comment>
<evidence type="ECO:0000313" key="3">
    <source>
        <dbReference type="Proteomes" id="UP001369815"/>
    </source>
</evidence>